<dbReference type="SUPFAM" id="SSF103247">
    <property type="entry name" value="TT1751-like"/>
    <property type="match status" value="1"/>
</dbReference>
<protein>
    <submittedName>
        <fullName evidence="3">Camphor resistance protein CrcB</fullName>
    </submittedName>
</protein>
<comment type="caution">
    <text evidence="3">The sequence shown here is derived from an EMBL/GenBank/DDBJ whole genome shotgun (WGS) entry which is preliminary data.</text>
</comment>
<evidence type="ECO:0000256" key="1">
    <source>
        <dbReference type="SAM" id="SignalP"/>
    </source>
</evidence>
<dbReference type="PATRIC" id="fig|1454003.3.peg.2612"/>
<dbReference type="PANTHER" id="PTHR38342">
    <property type="entry name" value="SLR5037 PROTEIN"/>
    <property type="match status" value="1"/>
</dbReference>
<dbReference type="InterPro" id="IPR035923">
    <property type="entry name" value="TT1751-like_sf"/>
</dbReference>
<proteinExistence type="predicted"/>
<dbReference type="EMBL" id="JEMX01000060">
    <property type="protein sequence ID" value="EXI79163.1"/>
    <property type="molecule type" value="Genomic_DNA"/>
</dbReference>
<feature type="signal peptide" evidence="1">
    <location>
        <begin position="1"/>
        <end position="21"/>
    </location>
</feature>
<feature type="chain" id="PRO_5001460768" evidence="1">
    <location>
        <begin position="22"/>
        <end position="150"/>
    </location>
</feature>
<reference evidence="3 4" key="1">
    <citation type="submission" date="2014-02" db="EMBL/GenBank/DDBJ databases">
        <title>Expanding our view of genomic diversity in Candidatus Accumulibacter clades.</title>
        <authorList>
            <person name="Skennerton C.T."/>
            <person name="Barr J.J."/>
            <person name="Slater F.R."/>
            <person name="Bond P.L."/>
            <person name="Tyson G.W."/>
        </authorList>
    </citation>
    <scope>NUCLEOTIDE SEQUENCE [LARGE SCALE GENOMIC DNA]</scope>
    <source>
        <strain evidence="4">BA-92</strain>
    </source>
</reference>
<gene>
    <name evidence="3" type="ORF">AW10_02559</name>
</gene>
<keyword evidence="1" id="KW-0732">Signal</keyword>
<name>A0A011N965_9PROT</name>
<organism evidence="3 4">
    <name type="scientific">Candidatus Accumulibacter appositus</name>
    <dbReference type="NCBI Taxonomy" id="1454003"/>
    <lineage>
        <taxon>Bacteria</taxon>
        <taxon>Pseudomonadati</taxon>
        <taxon>Pseudomonadota</taxon>
        <taxon>Betaproteobacteria</taxon>
        <taxon>Candidatus Accumulibacter</taxon>
    </lineage>
</organism>
<evidence type="ECO:0000259" key="2">
    <source>
        <dbReference type="Pfam" id="PF03625"/>
    </source>
</evidence>
<dbReference type="CDD" id="cd14797">
    <property type="entry name" value="DUF302"/>
    <property type="match status" value="1"/>
</dbReference>
<feature type="domain" description="DUF302" evidence="2">
    <location>
        <begin position="56"/>
        <end position="118"/>
    </location>
</feature>
<dbReference type="Proteomes" id="UP000021816">
    <property type="component" value="Unassembled WGS sequence"/>
</dbReference>
<dbReference type="InterPro" id="IPR005180">
    <property type="entry name" value="DUF302"/>
</dbReference>
<dbReference type="Gene3D" id="3.30.310.70">
    <property type="entry name" value="TT1751-like domain"/>
    <property type="match status" value="1"/>
</dbReference>
<evidence type="ECO:0000313" key="4">
    <source>
        <dbReference type="Proteomes" id="UP000021816"/>
    </source>
</evidence>
<accession>A0A011N965</accession>
<evidence type="ECO:0000313" key="3">
    <source>
        <dbReference type="EMBL" id="EXI79163.1"/>
    </source>
</evidence>
<dbReference type="STRING" id="1454003.AW10_02559"/>
<dbReference type="AlphaFoldDB" id="A0A011N965"/>
<sequence length="150" mass="15950">MKTLHSLVALALMAVVALASAAEGLVVVKSPYSVLETMDRFEKVVKERGLTVFSRIDHAAGAAKIGKSLRATQVIIFGNPQGGTPLMECAQTVGIDLPLKALIWEDDSSQVWLGYNDPLFLAQRHGVAQCPVAEKLRQALAGLAEAAVTP</sequence>
<dbReference type="PANTHER" id="PTHR38342:SF2">
    <property type="entry name" value="INNER MEMBRANE OR EXPORTED"/>
    <property type="match status" value="1"/>
</dbReference>
<dbReference type="Pfam" id="PF03625">
    <property type="entry name" value="DUF302"/>
    <property type="match status" value="1"/>
</dbReference>